<comment type="caution">
    <text evidence="3">The sequence shown here is derived from an EMBL/GenBank/DDBJ whole genome shotgun (WGS) entry which is preliminary data.</text>
</comment>
<name>A0AB34PPZ4_CANAX</name>
<evidence type="ECO:0000256" key="2">
    <source>
        <dbReference type="SAM" id="SignalP"/>
    </source>
</evidence>
<sequence length="102" mass="11818">MVVCMVFFIGEFQVLCTNCKFLYACIKKGTTQTIVHQSVRFCVLQNAIKPLYYYNLKQKKKKRNSLKIKVFIFFFISANFLFGVIFFKALAVVVVVVVSLQI</sequence>
<evidence type="ECO:0000313" key="4">
    <source>
        <dbReference type="Proteomes" id="UP000030161"/>
    </source>
</evidence>
<protein>
    <submittedName>
        <fullName evidence="3">Uncharacterized protein</fullName>
    </submittedName>
</protein>
<dbReference type="Proteomes" id="UP000030161">
    <property type="component" value="Unassembled WGS sequence"/>
</dbReference>
<evidence type="ECO:0000256" key="1">
    <source>
        <dbReference type="SAM" id="Phobius"/>
    </source>
</evidence>
<keyword evidence="2" id="KW-0732">Signal</keyword>
<feature type="chain" id="PRO_5044284335" evidence="2">
    <location>
        <begin position="17"/>
        <end position="102"/>
    </location>
</feature>
<gene>
    <name evidence="3" type="ORF">MG3_04786</name>
</gene>
<proteinExistence type="predicted"/>
<organism evidence="3 4">
    <name type="scientific">Candida albicans P78048</name>
    <dbReference type="NCBI Taxonomy" id="1094989"/>
    <lineage>
        <taxon>Eukaryota</taxon>
        <taxon>Fungi</taxon>
        <taxon>Dikarya</taxon>
        <taxon>Ascomycota</taxon>
        <taxon>Saccharomycotina</taxon>
        <taxon>Pichiomycetes</taxon>
        <taxon>Debaryomycetaceae</taxon>
        <taxon>Candida/Lodderomyces clade</taxon>
        <taxon>Candida</taxon>
    </lineage>
</organism>
<keyword evidence="1" id="KW-0472">Membrane</keyword>
<dbReference type="EMBL" id="AJIX01000033">
    <property type="protein sequence ID" value="KGR07509.1"/>
    <property type="molecule type" value="Genomic_DNA"/>
</dbReference>
<feature type="signal peptide" evidence="2">
    <location>
        <begin position="1"/>
        <end position="16"/>
    </location>
</feature>
<evidence type="ECO:0000313" key="3">
    <source>
        <dbReference type="EMBL" id="KGR07509.1"/>
    </source>
</evidence>
<keyword evidence="1" id="KW-0812">Transmembrane</keyword>
<feature type="transmembrane region" description="Helical" evidence="1">
    <location>
        <begin position="70"/>
        <end position="100"/>
    </location>
</feature>
<dbReference type="AlphaFoldDB" id="A0AB34PPZ4"/>
<accession>A0AB34PPZ4</accession>
<reference evidence="3 4" key="1">
    <citation type="submission" date="2013-12" db="EMBL/GenBank/DDBJ databases">
        <title>The Genome Sequence of Candida albicans P78048.</title>
        <authorList>
            <consortium name="The Broad Institute Genome Sequencing Platform"/>
            <consortium name="The Broad Institute Genome Sequencing Center for Infectious Disease"/>
            <person name="Cuomo C."/>
            <person name="Bennett R."/>
            <person name="Hirakawa M."/>
            <person name="Noverr M."/>
            <person name="Mitchell A."/>
            <person name="Young S.K."/>
            <person name="Zeng Q."/>
            <person name="Gargeya S."/>
            <person name="Fitzgerald M."/>
            <person name="Abouelleil A."/>
            <person name="Alvarado L."/>
            <person name="Berlin A.M."/>
            <person name="Chapman S.B."/>
            <person name="Dewar J."/>
            <person name="Goldberg J."/>
            <person name="Griggs A."/>
            <person name="Gujja S."/>
            <person name="Hansen M."/>
            <person name="Howarth C."/>
            <person name="Imamovic A."/>
            <person name="Larimer J."/>
            <person name="McCowan C."/>
            <person name="Murphy C."/>
            <person name="Pearson M."/>
            <person name="Priest M."/>
            <person name="Roberts A."/>
            <person name="Saif S."/>
            <person name="Shea T."/>
            <person name="Sykes S."/>
            <person name="Wortman J."/>
            <person name="Nusbaum C."/>
            <person name="Birren B."/>
        </authorList>
    </citation>
    <scope>NUCLEOTIDE SEQUENCE [LARGE SCALE GENOMIC DNA]</scope>
    <source>
        <strain evidence="3 4">P78048</strain>
    </source>
</reference>
<keyword evidence="1" id="KW-1133">Transmembrane helix</keyword>